<dbReference type="Gene3D" id="3.30.470.30">
    <property type="entry name" value="DNA ligase/mRNA capping enzyme"/>
    <property type="match status" value="1"/>
</dbReference>
<dbReference type="InterPro" id="IPR012309">
    <property type="entry name" value="DNA_ligase_ATP-dep_C"/>
</dbReference>
<keyword evidence="17" id="KW-0464">Manganese</keyword>
<evidence type="ECO:0000259" key="24">
    <source>
        <dbReference type="PROSITE" id="PS50160"/>
    </source>
</evidence>
<gene>
    <name evidence="25" type="ORF">RHRU231_800077</name>
</gene>
<keyword evidence="5" id="KW-0548">Nucleotidyltransferase</keyword>
<protein>
    <recommendedName>
        <fullName evidence="2">DNA ligase (ATP)</fullName>
        <ecNumber evidence="2">6.5.1.1</ecNumber>
    </recommendedName>
    <alternativeName>
        <fullName evidence="19">NHEJ DNA polymerase</fullName>
    </alternativeName>
</protein>
<evidence type="ECO:0000313" key="25">
    <source>
        <dbReference type="EMBL" id="CDZ91150.1"/>
    </source>
</evidence>
<dbReference type="eggNOG" id="COG1793">
    <property type="taxonomic scope" value="Bacteria"/>
</dbReference>
<dbReference type="EMBL" id="CCSD01000095">
    <property type="protein sequence ID" value="CDZ91150.1"/>
    <property type="molecule type" value="Genomic_DNA"/>
</dbReference>
<dbReference type="SUPFAM" id="SSF50249">
    <property type="entry name" value="Nucleic acid-binding proteins"/>
    <property type="match status" value="1"/>
</dbReference>
<accession>A0A098BSG8</accession>
<evidence type="ECO:0000256" key="1">
    <source>
        <dbReference type="ARBA" id="ARBA00001936"/>
    </source>
</evidence>
<dbReference type="AlphaFoldDB" id="A0A098BSG8"/>
<dbReference type="CDD" id="cd07971">
    <property type="entry name" value="OBF_DNA_ligase_LigD"/>
    <property type="match status" value="1"/>
</dbReference>
<keyword evidence="14" id="KW-0238">DNA-binding</keyword>
<organism evidence="25 26">
    <name type="scientific">Rhodococcus ruber</name>
    <dbReference type="NCBI Taxonomy" id="1830"/>
    <lineage>
        <taxon>Bacteria</taxon>
        <taxon>Bacillati</taxon>
        <taxon>Actinomycetota</taxon>
        <taxon>Actinomycetes</taxon>
        <taxon>Mycobacteriales</taxon>
        <taxon>Nocardiaceae</taxon>
        <taxon>Rhodococcus</taxon>
    </lineage>
</organism>
<keyword evidence="13" id="KW-0239">DNA-directed DNA polymerase</keyword>
<evidence type="ECO:0000256" key="21">
    <source>
        <dbReference type="ARBA" id="ARBA00049981"/>
    </source>
</evidence>
<keyword evidence="11" id="KW-0269">Exonuclease</keyword>
<dbReference type="CDD" id="cd07906">
    <property type="entry name" value="Adenylation_DNA_ligase_LigD_LigC"/>
    <property type="match status" value="1"/>
</dbReference>
<evidence type="ECO:0000256" key="3">
    <source>
        <dbReference type="ARBA" id="ARBA00022598"/>
    </source>
</evidence>
<dbReference type="Gene3D" id="2.40.50.140">
    <property type="entry name" value="Nucleic acid-binding proteins"/>
    <property type="match status" value="1"/>
</dbReference>
<comment type="catalytic activity">
    <reaction evidence="20">
        <text>ATP + (deoxyribonucleotide)n-3'-hydroxyl + 5'-phospho-(deoxyribonucleotide)m = (deoxyribonucleotide)n+m + AMP + diphosphate.</text>
        <dbReference type="EC" id="6.5.1.1"/>
    </reaction>
</comment>
<proteinExistence type="inferred from homology"/>
<dbReference type="Gene3D" id="3.30.1490.70">
    <property type="match status" value="1"/>
</dbReference>
<keyword evidence="12" id="KW-0067">ATP-binding</keyword>
<dbReference type="InterPro" id="IPR052171">
    <property type="entry name" value="NHEJ_LigD"/>
</dbReference>
<keyword evidence="3" id="KW-0436">Ligase</keyword>
<keyword evidence="18" id="KW-0511">Multifunctional enzyme</keyword>
<keyword evidence="4" id="KW-0808">Transferase</keyword>
<dbReference type="InterPro" id="IPR012340">
    <property type="entry name" value="NA-bd_OB-fold"/>
</dbReference>
<evidence type="ECO:0000256" key="18">
    <source>
        <dbReference type="ARBA" id="ARBA00023268"/>
    </source>
</evidence>
<dbReference type="Pfam" id="PF04679">
    <property type="entry name" value="DNA_ligase_A_C"/>
    <property type="match status" value="1"/>
</dbReference>
<feature type="compositionally biased region" description="Basic and acidic residues" evidence="23">
    <location>
        <begin position="310"/>
        <end position="330"/>
    </location>
</feature>
<evidence type="ECO:0000256" key="11">
    <source>
        <dbReference type="ARBA" id="ARBA00022839"/>
    </source>
</evidence>
<dbReference type="GO" id="GO:0003677">
    <property type="term" value="F:DNA binding"/>
    <property type="evidence" value="ECO:0007669"/>
    <property type="project" value="UniProtKB-KW"/>
</dbReference>
<dbReference type="PANTHER" id="PTHR42705:SF2">
    <property type="entry name" value="BIFUNCTIONAL NON-HOMOLOGOUS END JOINING PROTEIN LIGD"/>
    <property type="match status" value="1"/>
</dbReference>
<evidence type="ECO:0000256" key="10">
    <source>
        <dbReference type="ARBA" id="ARBA00022801"/>
    </source>
</evidence>
<dbReference type="EC" id="6.5.1.1" evidence="2"/>
<dbReference type="GO" id="GO:0006310">
    <property type="term" value="P:DNA recombination"/>
    <property type="evidence" value="ECO:0007669"/>
    <property type="project" value="UniProtKB-KW"/>
</dbReference>
<evidence type="ECO:0000256" key="7">
    <source>
        <dbReference type="ARBA" id="ARBA00022723"/>
    </source>
</evidence>
<evidence type="ECO:0000256" key="19">
    <source>
        <dbReference type="ARBA" id="ARBA00029943"/>
    </source>
</evidence>
<keyword evidence="10" id="KW-0378">Hydrolase</keyword>
<keyword evidence="16" id="KW-0234">DNA repair</keyword>
<keyword evidence="8" id="KW-0547">Nucleotide-binding</keyword>
<dbReference type="InterPro" id="IPR014146">
    <property type="entry name" value="LigD_ligase_dom"/>
</dbReference>
<reference evidence="25 26" key="1">
    <citation type="journal article" date="2014" name="Genome Announc.">
        <title>Draft Genome Sequence of Propane- and Butane-Oxidizing Actinobacterium Rhodococcus ruber IEGM 231.</title>
        <authorList>
            <person name="Ivshina I.B."/>
            <person name="Kuyukina M.S."/>
            <person name="Krivoruchko A.V."/>
            <person name="Barbe V."/>
            <person name="Fischer C."/>
        </authorList>
    </citation>
    <scope>NUCLEOTIDE SEQUENCE [LARGE SCALE GENOMIC DNA]</scope>
</reference>
<dbReference type="GO" id="GO:0046872">
    <property type="term" value="F:metal ion binding"/>
    <property type="evidence" value="ECO:0007669"/>
    <property type="project" value="UniProtKB-KW"/>
</dbReference>
<dbReference type="GO" id="GO:0004527">
    <property type="term" value="F:exonuclease activity"/>
    <property type="evidence" value="ECO:0007669"/>
    <property type="project" value="UniProtKB-KW"/>
</dbReference>
<evidence type="ECO:0000256" key="13">
    <source>
        <dbReference type="ARBA" id="ARBA00022932"/>
    </source>
</evidence>
<comment type="similarity">
    <text evidence="22">In the N-terminal section; belongs to the LigD polymerase family.</text>
</comment>
<dbReference type="Pfam" id="PF01068">
    <property type="entry name" value="DNA_ligase_A_M"/>
    <property type="match status" value="1"/>
</dbReference>
<evidence type="ECO:0000256" key="22">
    <source>
        <dbReference type="ARBA" id="ARBA00049990"/>
    </source>
</evidence>
<evidence type="ECO:0000256" key="2">
    <source>
        <dbReference type="ARBA" id="ARBA00012727"/>
    </source>
</evidence>
<dbReference type="Gene3D" id="3.90.920.10">
    <property type="entry name" value="DNA primase, PRIM domain"/>
    <property type="match status" value="1"/>
</dbReference>
<feature type="region of interest" description="Disordered" evidence="23">
    <location>
        <begin position="302"/>
        <end position="343"/>
    </location>
</feature>
<keyword evidence="7" id="KW-0479">Metal-binding</keyword>
<evidence type="ECO:0000256" key="6">
    <source>
        <dbReference type="ARBA" id="ARBA00022722"/>
    </source>
</evidence>
<dbReference type="GO" id="GO:0003910">
    <property type="term" value="F:DNA ligase (ATP) activity"/>
    <property type="evidence" value="ECO:0007669"/>
    <property type="project" value="UniProtKB-EC"/>
</dbReference>
<dbReference type="NCBIfam" id="TIGR02777">
    <property type="entry name" value="LigD_PE_dom"/>
    <property type="match status" value="1"/>
</dbReference>
<keyword evidence="15" id="KW-0233">DNA recombination</keyword>
<dbReference type="SUPFAM" id="SSF56091">
    <property type="entry name" value="DNA ligase/mRNA capping enzyme, catalytic domain"/>
    <property type="match status" value="1"/>
</dbReference>
<dbReference type="CDD" id="cd04863">
    <property type="entry name" value="MtLigD_Pol_like"/>
    <property type="match status" value="1"/>
</dbReference>
<name>A0A098BSG8_9NOCA</name>
<evidence type="ECO:0000256" key="20">
    <source>
        <dbReference type="ARBA" id="ARBA00034003"/>
    </source>
</evidence>
<evidence type="ECO:0000256" key="14">
    <source>
        <dbReference type="ARBA" id="ARBA00023125"/>
    </source>
</evidence>
<dbReference type="Pfam" id="PF21686">
    <property type="entry name" value="LigD_Prim-Pol"/>
    <property type="match status" value="1"/>
</dbReference>
<evidence type="ECO:0000256" key="8">
    <source>
        <dbReference type="ARBA" id="ARBA00022741"/>
    </source>
</evidence>
<evidence type="ECO:0000256" key="16">
    <source>
        <dbReference type="ARBA" id="ARBA00023204"/>
    </source>
</evidence>
<sequence>MHFSRATRGGRRENCTLAGRARHNEAMTTRTFEGRRLNLTNLDKVLYPETGTTKADVVDYYVAVAPVMLPHVAGRPGTRKRWPEGVGGESFFEKNVASHAPKWLTRKTVHHKQRSVTYPVFDSVAALAWLGQQAALELHVPQWRFAGSVPGPATRIVFDLDPGEGVTLVQCAEVARLVRDMVGGLGWPAYPVTSGSKGIHLYVPLDRELAPGGASAVAKQVAINLETLHPDLVTATMAKAARGGRVFLDWSQNNQAKTTIAPYSLRGREQPWVAAPRTWDELDDPGLRQLRFDEVLARLDTAPDPLADLDPPRPEPDALTEYRGKRDPSRTPEPVPAAVGSGPGNAFVIQEHHARRLHYDLRLERDGVLASWAVPKNLPDDPGRNNLAVRTEDHPLEYLTFHGVIPKGEYGAGSMTIWDTGSYETEKWRDDEVIVRLHGARVRGRYALIRTAGNQWLAHRMKDQGGQAGPPSGFPRDLEPMLATPGEVTGLDADEWAFEGKWDGYRAVAEIENGQLRLHSRSGRDITGDYPALADLTRVLDGHDVVLDGEVVACDPGGVTSFPLLRTGGTPQYFVFDVLYLDGVTLYRKPYADRRRVLDALAAAADGLIVPDLLRGNGTEALEESTRRGWEGVVAKRRNSVYVPGRRSPDWLKSKNWLTQDVVIGGWRLGKGARSGTFGSLLVGVHGEAGLEYVGRVGTGFDEPQLAELSAALSGLRRRTTPFVGDVPREDARDAVWVTPKLVGEVRFREWTDAGKLWHPSWRGLRDDIDPRDVRMPKQ</sequence>
<evidence type="ECO:0000256" key="9">
    <source>
        <dbReference type="ARBA" id="ARBA00022763"/>
    </source>
</evidence>
<dbReference type="PANTHER" id="PTHR42705">
    <property type="entry name" value="BIFUNCTIONAL NON-HOMOLOGOUS END JOINING PROTEIN LIGD"/>
    <property type="match status" value="1"/>
</dbReference>
<evidence type="ECO:0000256" key="5">
    <source>
        <dbReference type="ARBA" id="ARBA00022695"/>
    </source>
</evidence>
<comment type="cofactor">
    <cofactor evidence="1">
        <name>Mn(2+)</name>
        <dbReference type="ChEBI" id="CHEBI:29035"/>
    </cofactor>
</comment>
<dbReference type="NCBIfam" id="TIGR02779">
    <property type="entry name" value="NHEJ_ligase_lig"/>
    <property type="match status" value="1"/>
</dbReference>
<dbReference type="InterPro" id="IPR033649">
    <property type="entry name" value="MtLigD_Pol-like"/>
</dbReference>
<dbReference type="Pfam" id="PF13298">
    <property type="entry name" value="LigD_N"/>
    <property type="match status" value="1"/>
</dbReference>
<evidence type="ECO:0000313" key="26">
    <source>
        <dbReference type="Proteomes" id="UP000042997"/>
    </source>
</evidence>
<evidence type="ECO:0000256" key="4">
    <source>
        <dbReference type="ARBA" id="ARBA00022679"/>
    </source>
</evidence>
<dbReference type="InterPro" id="IPR012310">
    <property type="entry name" value="DNA_ligase_ATP-dep_cent"/>
</dbReference>
<dbReference type="InterPro" id="IPR014145">
    <property type="entry name" value="LigD_pol_dom"/>
</dbReference>
<evidence type="ECO:0000256" key="17">
    <source>
        <dbReference type="ARBA" id="ARBA00023211"/>
    </source>
</evidence>
<dbReference type="NCBIfam" id="NF007210">
    <property type="entry name" value="PRK09632.1"/>
    <property type="match status" value="1"/>
</dbReference>
<dbReference type="GO" id="GO:0003887">
    <property type="term" value="F:DNA-directed DNA polymerase activity"/>
    <property type="evidence" value="ECO:0007669"/>
    <property type="project" value="UniProtKB-KW"/>
</dbReference>
<dbReference type="NCBIfam" id="TIGR02778">
    <property type="entry name" value="ligD_pol"/>
    <property type="match status" value="1"/>
</dbReference>
<keyword evidence="9" id="KW-0227">DNA damage</keyword>
<dbReference type="GO" id="GO:0006281">
    <property type="term" value="P:DNA repair"/>
    <property type="evidence" value="ECO:0007669"/>
    <property type="project" value="UniProtKB-KW"/>
</dbReference>
<comment type="similarity">
    <text evidence="21">In the C-terminal section; belongs to the ATP-dependent DNA ligase family.</text>
</comment>
<keyword evidence="6" id="KW-0540">Nuclease</keyword>
<dbReference type="InterPro" id="IPR014144">
    <property type="entry name" value="LigD_PE_domain"/>
</dbReference>
<dbReference type="Proteomes" id="UP000042997">
    <property type="component" value="Unassembled WGS sequence"/>
</dbReference>
<evidence type="ECO:0000256" key="15">
    <source>
        <dbReference type="ARBA" id="ARBA00023172"/>
    </source>
</evidence>
<dbReference type="eggNOG" id="COG3285">
    <property type="taxonomic scope" value="Bacteria"/>
</dbReference>
<feature type="domain" description="ATP-dependent DNA ligase family profile" evidence="24">
    <location>
        <begin position="573"/>
        <end position="687"/>
    </location>
</feature>
<dbReference type="GO" id="GO:0005524">
    <property type="term" value="F:ATP binding"/>
    <property type="evidence" value="ECO:0007669"/>
    <property type="project" value="UniProtKB-KW"/>
</dbReference>
<evidence type="ECO:0000256" key="23">
    <source>
        <dbReference type="SAM" id="MobiDB-lite"/>
    </source>
</evidence>
<evidence type="ECO:0000256" key="12">
    <source>
        <dbReference type="ARBA" id="ARBA00022840"/>
    </source>
</evidence>
<dbReference type="PROSITE" id="PS50160">
    <property type="entry name" value="DNA_LIGASE_A3"/>
    <property type="match status" value="1"/>
</dbReference>